<dbReference type="Gene3D" id="3.40.50.720">
    <property type="entry name" value="NAD(P)-binding Rossmann-like Domain"/>
    <property type="match status" value="1"/>
</dbReference>
<dbReference type="InterPro" id="IPR016040">
    <property type="entry name" value="NAD(P)-bd_dom"/>
</dbReference>
<dbReference type="Pfam" id="PF13460">
    <property type="entry name" value="NAD_binding_10"/>
    <property type="match status" value="1"/>
</dbReference>
<proteinExistence type="inferred from homology"/>
<name>A0A395SY57_9HYPO</name>
<organism evidence="5 6">
    <name type="scientific">Fusarium longipes</name>
    <dbReference type="NCBI Taxonomy" id="694270"/>
    <lineage>
        <taxon>Eukaryota</taxon>
        <taxon>Fungi</taxon>
        <taxon>Dikarya</taxon>
        <taxon>Ascomycota</taxon>
        <taxon>Pezizomycotina</taxon>
        <taxon>Sordariomycetes</taxon>
        <taxon>Hypocreomycetidae</taxon>
        <taxon>Hypocreales</taxon>
        <taxon>Nectriaceae</taxon>
        <taxon>Fusarium</taxon>
    </lineage>
</organism>
<evidence type="ECO:0000313" key="5">
    <source>
        <dbReference type="EMBL" id="RGP77126.1"/>
    </source>
</evidence>
<keyword evidence="6" id="KW-1185">Reference proteome</keyword>
<comment type="similarity">
    <text evidence="1">Belongs to the NmrA-type oxidoreductase family. Isoflavone reductase subfamily.</text>
</comment>
<evidence type="ECO:0000256" key="1">
    <source>
        <dbReference type="ARBA" id="ARBA00005725"/>
    </source>
</evidence>
<evidence type="ECO:0000256" key="2">
    <source>
        <dbReference type="ARBA" id="ARBA00022857"/>
    </source>
</evidence>
<dbReference type="GO" id="GO:0016491">
    <property type="term" value="F:oxidoreductase activity"/>
    <property type="evidence" value="ECO:0007669"/>
    <property type="project" value="UniProtKB-KW"/>
</dbReference>
<comment type="caution">
    <text evidence="5">The sequence shown here is derived from an EMBL/GenBank/DDBJ whole genome shotgun (WGS) entry which is preliminary data.</text>
</comment>
<dbReference type="InterPro" id="IPR051609">
    <property type="entry name" value="NmrA/Isoflavone_reductase-like"/>
</dbReference>
<dbReference type="Gene3D" id="3.90.25.10">
    <property type="entry name" value="UDP-galactose 4-epimerase, domain 1"/>
    <property type="match status" value="1"/>
</dbReference>
<dbReference type="PANTHER" id="PTHR47706">
    <property type="entry name" value="NMRA-LIKE FAMILY PROTEIN"/>
    <property type="match status" value="1"/>
</dbReference>
<evidence type="ECO:0000259" key="4">
    <source>
        <dbReference type="Pfam" id="PF13460"/>
    </source>
</evidence>
<dbReference type="STRING" id="694270.A0A395SY57"/>
<dbReference type="Proteomes" id="UP000266234">
    <property type="component" value="Unassembled WGS sequence"/>
</dbReference>
<feature type="domain" description="NAD(P)-binding" evidence="4">
    <location>
        <begin position="13"/>
        <end position="109"/>
    </location>
</feature>
<sequence length="332" mass="36548">MASTTKLRVVVAGASGETGQSVMKELLFNQKQFDVVAISRPDSADKPVYRAMASAGATIETVDFCNLVALTARLSGADIVISCIMPIQKTESETLIDAAHQAGVGRFVPNFWGTVVPPRGVMAARDLKEDLLDRCKRLYLPYTVIDVGIWYQASLPPPFNAAPPIGYTFIGNGDMPTAMIDKDDIGLYVSRIITDPRTLNRSVLAYGEVATQSAVLEEVKAAVGKEEPRDSLSSVELESRVASLKSSIVSHPDDVELFVQFSMYQYAYTNYVRGDNTPEHAKYLGYLDVKTLYPDVKCKSLRDFIKEVAVGKRDHRIYVGRDPVKEATQHTN</sequence>
<dbReference type="SUPFAM" id="SSF51735">
    <property type="entry name" value="NAD(P)-binding Rossmann-fold domains"/>
    <property type="match status" value="1"/>
</dbReference>
<reference evidence="5 6" key="1">
    <citation type="journal article" date="2018" name="PLoS Pathog.">
        <title>Evolution of structural diversity of trichothecenes, a family of toxins produced by plant pathogenic and entomopathogenic fungi.</title>
        <authorList>
            <person name="Proctor R.H."/>
            <person name="McCormick S.P."/>
            <person name="Kim H.S."/>
            <person name="Cardoza R.E."/>
            <person name="Stanley A.M."/>
            <person name="Lindo L."/>
            <person name="Kelly A."/>
            <person name="Brown D.W."/>
            <person name="Lee T."/>
            <person name="Vaughan M.M."/>
            <person name="Alexander N.J."/>
            <person name="Busman M."/>
            <person name="Gutierrez S."/>
        </authorList>
    </citation>
    <scope>NUCLEOTIDE SEQUENCE [LARGE SCALE GENOMIC DNA]</scope>
    <source>
        <strain evidence="5 6">NRRL 20695</strain>
    </source>
</reference>
<dbReference type="InterPro" id="IPR036291">
    <property type="entry name" value="NAD(P)-bd_dom_sf"/>
</dbReference>
<gene>
    <name evidence="5" type="ORF">FLONG3_4641</name>
</gene>
<accession>A0A395SY57</accession>
<dbReference type="PANTHER" id="PTHR47706:SF4">
    <property type="entry name" value="NMRA-LIKE DOMAIN-CONTAINING PROTEIN"/>
    <property type="match status" value="1"/>
</dbReference>
<protein>
    <submittedName>
        <fullName evidence="5">Isoflavone reductase family</fullName>
    </submittedName>
</protein>
<keyword evidence="2" id="KW-0521">NADP</keyword>
<dbReference type="AlphaFoldDB" id="A0A395SY57"/>
<evidence type="ECO:0000313" key="6">
    <source>
        <dbReference type="Proteomes" id="UP000266234"/>
    </source>
</evidence>
<dbReference type="EMBL" id="PXOG01000100">
    <property type="protein sequence ID" value="RGP77126.1"/>
    <property type="molecule type" value="Genomic_DNA"/>
</dbReference>
<evidence type="ECO:0000256" key="3">
    <source>
        <dbReference type="ARBA" id="ARBA00023002"/>
    </source>
</evidence>
<dbReference type="OrthoDB" id="419598at2759"/>
<keyword evidence="3" id="KW-0560">Oxidoreductase</keyword>